<dbReference type="CDD" id="cd15904">
    <property type="entry name" value="TSPO_MBR"/>
    <property type="match status" value="1"/>
</dbReference>
<keyword evidence="4 6" id="KW-1133">Transmembrane helix</keyword>
<dbReference type="GO" id="GO:0033013">
    <property type="term" value="P:tetrapyrrole metabolic process"/>
    <property type="evidence" value="ECO:0007669"/>
    <property type="project" value="UniProtKB-ARBA"/>
</dbReference>
<proteinExistence type="inferred from homology"/>
<dbReference type="EnsemblBacteria" id="AAM71945">
    <property type="protein sequence ID" value="AAM71945"/>
    <property type="gene ID" value="CT0708"/>
</dbReference>
<evidence type="ECO:0000256" key="6">
    <source>
        <dbReference type="SAM" id="Phobius"/>
    </source>
</evidence>
<evidence type="ECO:0000256" key="5">
    <source>
        <dbReference type="ARBA" id="ARBA00023136"/>
    </source>
</evidence>
<dbReference type="eggNOG" id="COG3476">
    <property type="taxonomic scope" value="Bacteria"/>
</dbReference>
<evidence type="ECO:0000256" key="2">
    <source>
        <dbReference type="ARBA" id="ARBA00007524"/>
    </source>
</evidence>
<feature type="transmembrane region" description="Helical" evidence="6">
    <location>
        <begin position="74"/>
        <end position="95"/>
    </location>
</feature>
<sequence length="131" mass="14786">MQSWYDGLNKPKLTPPNKVFWPVWSTLYVLIAIALIVYFRTPVKPHATTVLVILAAHFLAGFSWTSIFFGKKKILAALIDLLFMDATLAAIIVFFANTNPLAAALLAPYFCWSLLATWLNFGIWRLNPGKR</sequence>
<dbReference type="PANTHER" id="PTHR10057:SF0">
    <property type="entry name" value="TRANSLOCATOR PROTEIN"/>
    <property type="match status" value="1"/>
</dbReference>
<evidence type="ECO:0000313" key="7">
    <source>
        <dbReference type="EMBL" id="AAM71945.1"/>
    </source>
</evidence>
<keyword evidence="8" id="KW-1185">Reference proteome</keyword>
<dbReference type="PIRSF" id="PIRSF005859">
    <property type="entry name" value="PBR"/>
    <property type="match status" value="1"/>
</dbReference>
<dbReference type="InterPro" id="IPR038330">
    <property type="entry name" value="TspO/MBR-related_sf"/>
</dbReference>
<organism evidence="7 8">
    <name type="scientific">Chlorobaculum tepidum (strain ATCC 49652 / DSM 12025 / NBRC 103806 / TLS)</name>
    <name type="common">Chlorobium tepidum</name>
    <dbReference type="NCBI Taxonomy" id="194439"/>
    <lineage>
        <taxon>Bacteria</taxon>
        <taxon>Pseudomonadati</taxon>
        <taxon>Chlorobiota</taxon>
        <taxon>Chlorobiia</taxon>
        <taxon>Chlorobiales</taxon>
        <taxon>Chlorobiaceae</taxon>
        <taxon>Chlorobaculum</taxon>
    </lineage>
</organism>
<evidence type="ECO:0000256" key="3">
    <source>
        <dbReference type="ARBA" id="ARBA00022692"/>
    </source>
</evidence>
<evidence type="ECO:0000313" key="8">
    <source>
        <dbReference type="Proteomes" id="UP000001007"/>
    </source>
</evidence>
<keyword evidence="5 6" id="KW-0472">Membrane</keyword>
<evidence type="ECO:0000256" key="4">
    <source>
        <dbReference type="ARBA" id="ARBA00022989"/>
    </source>
</evidence>
<dbReference type="Gene3D" id="1.20.1260.100">
    <property type="entry name" value="TspO/MBR protein"/>
    <property type="match status" value="1"/>
</dbReference>
<comment type="subcellular location">
    <subcellularLocation>
        <location evidence="1">Membrane</location>
        <topology evidence="1">Multi-pass membrane protein</topology>
    </subcellularLocation>
</comment>
<dbReference type="RefSeq" id="WP_010932390.1">
    <property type="nucleotide sequence ID" value="NC_002932.3"/>
</dbReference>
<keyword evidence="3 6" id="KW-0812">Transmembrane</keyword>
<dbReference type="OrthoDB" id="9795496at2"/>
<dbReference type="EMBL" id="AE006470">
    <property type="protein sequence ID" value="AAM71945.1"/>
    <property type="molecule type" value="Genomic_DNA"/>
</dbReference>
<comment type="similarity">
    <text evidence="2">Belongs to the TspO/BZRP family.</text>
</comment>
<dbReference type="Pfam" id="PF03073">
    <property type="entry name" value="TspO_MBR"/>
    <property type="match status" value="1"/>
</dbReference>
<name>Q8KEI1_CHLTE</name>
<feature type="transmembrane region" description="Helical" evidence="6">
    <location>
        <begin position="21"/>
        <end position="41"/>
    </location>
</feature>
<protein>
    <submittedName>
        <fullName evidence="7">CrtK protein</fullName>
    </submittedName>
</protein>
<dbReference type="STRING" id="194439.CT0708"/>
<dbReference type="PANTHER" id="PTHR10057">
    <property type="entry name" value="PERIPHERAL-TYPE BENZODIAZEPINE RECEPTOR"/>
    <property type="match status" value="1"/>
</dbReference>
<feature type="transmembrane region" description="Helical" evidence="6">
    <location>
        <begin position="47"/>
        <end position="67"/>
    </location>
</feature>
<gene>
    <name evidence="7" type="primary">crtK-1</name>
    <name evidence="7" type="ordered locus">CT0708</name>
</gene>
<feature type="transmembrane region" description="Helical" evidence="6">
    <location>
        <begin position="101"/>
        <end position="121"/>
    </location>
</feature>
<dbReference type="GO" id="GO:0016020">
    <property type="term" value="C:membrane"/>
    <property type="evidence" value="ECO:0007669"/>
    <property type="project" value="UniProtKB-SubCell"/>
</dbReference>
<dbReference type="FunFam" id="1.20.1260.100:FF:000001">
    <property type="entry name" value="translocator protein 2"/>
    <property type="match status" value="1"/>
</dbReference>
<dbReference type="KEGG" id="cte:CT0708"/>
<accession>Q8KEI1</accession>
<dbReference type="AlphaFoldDB" id="Q8KEI1"/>
<dbReference type="InterPro" id="IPR004307">
    <property type="entry name" value="TspO_MBR"/>
</dbReference>
<dbReference type="HOGENOM" id="CLU_091805_2_0_10"/>
<evidence type="ECO:0000256" key="1">
    <source>
        <dbReference type="ARBA" id="ARBA00004141"/>
    </source>
</evidence>
<dbReference type="Proteomes" id="UP000001007">
    <property type="component" value="Chromosome"/>
</dbReference>
<reference evidence="7 8" key="1">
    <citation type="journal article" date="2002" name="Proc. Natl. Acad. Sci. U.S.A.">
        <title>The complete genome sequence of Chlorobium tepidum TLS, a photosynthetic, anaerobic, green-sulfur bacterium.</title>
        <authorList>
            <person name="Eisen J.A."/>
            <person name="Nelson K.E."/>
            <person name="Paulsen I.T."/>
            <person name="Heidelberg J.F."/>
            <person name="Wu M."/>
            <person name="Dodson R.J."/>
            <person name="Deboy R."/>
            <person name="Gwinn M.L."/>
            <person name="Nelson W.C."/>
            <person name="Haft D.H."/>
            <person name="Hickey E.K."/>
            <person name="Peterson J.D."/>
            <person name="Durkin A.S."/>
            <person name="Kolonay J.L."/>
            <person name="Yang F."/>
            <person name="Holt I."/>
            <person name="Umayam L.A."/>
            <person name="Mason T."/>
            <person name="Brenner M."/>
            <person name="Shea T.P."/>
            <person name="Parksey D."/>
            <person name="Nierman W.C."/>
            <person name="Feldblyum T.V."/>
            <person name="Hansen C.L."/>
            <person name="Craven M.B."/>
            <person name="Radune D."/>
            <person name="Vamathevan J."/>
            <person name="Khouri H."/>
            <person name="White O."/>
            <person name="Gruber T.M."/>
            <person name="Ketchum K.A."/>
            <person name="Venter J.C."/>
            <person name="Tettelin H."/>
            <person name="Bryant D.A."/>
            <person name="Fraser C.M."/>
        </authorList>
    </citation>
    <scope>NUCLEOTIDE SEQUENCE [LARGE SCALE GENOMIC DNA]</scope>
    <source>
        <strain evidence="8">ATCC 49652 / DSM 12025 / NBRC 103806 / TLS</strain>
    </source>
</reference>